<dbReference type="EMBL" id="CP090896">
    <property type="protein sequence ID" value="ULT83945.1"/>
    <property type="molecule type" value="Genomic_DNA"/>
</dbReference>
<dbReference type="GO" id="GO:0097501">
    <property type="term" value="P:stress response to metal ion"/>
    <property type="evidence" value="ECO:0007669"/>
    <property type="project" value="InterPro"/>
</dbReference>
<evidence type="ECO:0000256" key="1">
    <source>
        <dbReference type="SAM" id="MobiDB-lite"/>
    </source>
</evidence>
<dbReference type="InterPro" id="IPR040232">
    <property type="entry name" value="Kreg-1"/>
</dbReference>
<organism evidence="2 3">
    <name type="scientific">Caenorhabditis briggsae</name>
    <dbReference type="NCBI Taxonomy" id="6238"/>
    <lineage>
        <taxon>Eukaryota</taxon>
        <taxon>Metazoa</taxon>
        <taxon>Ecdysozoa</taxon>
        <taxon>Nematoda</taxon>
        <taxon>Chromadorea</taxon>
        <taxon>Rhabditida</taxon>
        <taxon>Rhabditina</taxon>
        <taxon>Rhabditomorpha</taxon>
        <taxon>Rhabditoidea</taxon>
        <taxon>Rhabditidae</taxon>
        <taxon>Peloderinae</taxon>
        <taxon>Caenorhabditis</taxon>
    </lineage>
</organism>
<dbReference type="PANTHER" id="PTHR31117:SF2">
    <property type="entry name" value="PROTEIN KREG-1-RELATED"/>
    <property type="match status" value="1"/>
</dbReference>
<sequence length="262" mass="29752">MALQLLKRPRPLPAFKDEEKGIYAQWKIKGFYYRKAGFPKMSVKGVARIRYAKLEVEGKLPHFTVSKQLVNIGYVENVNDDILDIRGCDFRLLIFGVQHVEIIRDWLRFLVIRQRIPHSLMGLPFDWQLTKIMAYYGNGGYSPYGQPAFGAPPPIFGAPGYIPATVHVHTDGHHHANENMSYYGTGGYSPYSQPAFGAPPPVFGAPGYIPPTVHIHTDGHHHGHHHHHHGFLHELGHALTGHHHHHHHGHHFGHHHHHHGHC</sequence>
<evidence type="ECO:0000313" key="3">
    <source>
        <dbReference type="Proteomes" id="UP000827892"/>
    </source>
</evidence>
<dbReference type="AlphaFoldDB" id="A0AAE8ZSJ4"/>
<protein>
    <submittedName>
        <fullName evidence="2">Uncharacterized protein</fullName>
    </submittedName>
</protein>
<dbReference type="PANTHER" id="PTHR31117">
    <property type="entry name" value="PROTEIN KREG-1"/>
    <property type="match status" value="1"/>
</dbReference>
<gene>
    <name evidence="2" type="ORF">L3Y34_012915</name>
</gene>
<name>A0AAE8ZSJ4_CAEBR</name>
<proteinExistence type="predicted"/>
<evidence type="ECO:0000313" key="2">
    <source>
        <dbReference type="EMBL" id="ULT83945.1"/>
    </source>
</evidence>
<reference evidence="2 3" key="1">
    <citation type="submission" date="2022-05" db="EMBL/GenBank/DDBJ databases">
        <title>Chromosome-level reference genomes for two strains of Caenorhabditis briggsae: an improved platform for comparative genomics.</title>
        <authorList>
            <person name="Stevens L."/>
            <person name="Andersen E.C."/>
        </authorList>
    </citation>
    <scope>NUCLEOTIDE SEQUENCE [LARGE SCALE GENOMIC DNA]</scope>
    <source>
        <strain evidence="2">QX1410_ONT</strain>
        <tissue evidence="2">Whole-organism</tissue>
    </source>
</reference>
<feature type="region of interest" description="Disordered" evidence="1">
    <location>
        <begin position="240"/>
        <end position="262"/>
    </location>
</feature>
<accession>A0AAE8ZSJ4</accession>
<dbReference type="Proteomes" id="UP000827892">
    <property type="component" value="Chromosome X"/>
</dbReference>